<keyword evidence="6" id="KW-1185">Reference proteome</keyword>
<dbReference type="PANTHER" id="PTHR46698:SF2">
    <property type="entry name" value="KIELIN_CHORDIN-LIKE PROTEIN"/>
    <property type="match status" value="1"/>
</dbReference>
<dbReference type="STRING" id="244447.ENSCSEP00000006313"/>
<comment type="subcellular location">
    <subcellularLocation>
        <location evidence="1">Secreted</location>
    </subcellularLocation>
</comment>
<evidence type="ECO:0000313" key="5">
    <source>
        <dbReference type="Ensembl" id="ENSCSEP00000006313.1"/>
    </source>
</evidence>
<organism evidence="5 6">
    <name type="scientific">Cynoglossus semilaevis</name>
    <name type="common">Tongue sole</name>
    <dbReference type="NCBI Taxonomy" id="244447"/>
    <lineage>
        <taxon>Eukaryota</taxon>
        <taxon>Metazoa</taxon>
        <taxon>Chordata</taxon>
        <taxon>Craniata</taxon>
        <taxon>Vertebrata</taxon>
        <taxon>Euteleostomi</taxon>
        <taxon>Actinopterygii</taxon>
        <taxon>Neopterygii</taxon>
        <taxon>Teleostei</taxon>
        <taxon>Neoteleostei</taxon>
        <taxon>Acanthomorphata</taxon>
        <taxon>Carangaria</taxon>
        <taxon>Pleuronectiformes</taxon>
        <taxon>Pleuronectoidei</taxon>
        <taxon>Cynoglossidae</taxon>
        <taxon>Cynoglossinae</taxon>
        <taxon>Cynoglossus</taxon>
    </lineage>
</organism>
<accession>A0A3P8USY2</accession>
<proteinExistence type="predicted"/>
<dbReference type="Pfam" id="PF08742">
    <property type="entry name" value="C8"/>
    <property type="match status" value="1"/>
</dbReference>
<evidence type="ECO:0000259" key="4">
    <source>
        <dbReference type="PROSITE" id="PS51233"/>
    </source>
</evidence>
<dbReference type="InterPro" id="IPR052424">
    <property type="entry name" value="Kielin_Chordin-BMP_Reg"/>
</dbReference>
<dbReference type="GeneTree" id="ENSGT00940000160243"/>
<feature type="domain" description="VWFD" evidence="4">
    <location>
        <begin position="1"/>
        <end position="123"/>
    </location>
</feature>
<dbReference type="Proteomes" id="UP000265120">
    <property type="component" value="Chromosome 6"/>
</dbReference>
<dbReference type="GO" id="GO:0005576">
    <property type="term" value="C:extracellular region"/>
    <property type="evidence" value="ECO:0007669"/>
    <property type="project" value="UniProtKB-SubCell"/>
</dbReference>
<protein>
    <recommendedName>
        <fullName evidence="4">VWFD domain-containing protein</fullName>
    </recommendedName>
</protein>
<reference evidence="5" key="3">
    <citation type="submission" date="2025-09" db="UniProtKB">
        <authorList>
            <consortium name="Ensembl"/>
        </authorList>
    </citation>
    <scope>IDENTIFICATION</scope>
</reference>
<evidence type="ECO:0000313" key="6">
    <source>
        <dbReference type="Proteomes" id="UP000265120"/>
    </source>
</evidence>
<dbReference type="PANTHER" id="PTHR46698">
    <property type="entry name" value="CROSSVEINLESS 2"/>
    <property type="match status" value="1"/>
</dbReference>
<dbReference type="AlphaFoldDB" id="A0A3P8USY2"/>
<dbReference type="OMA" id="SAFNICH"/>
<dbReference type="Ensembl" id="ENSCSET00000006385.1">
    <property type="protein sequence ID" value="ENSCSEP00000006313.1"/>
    <property type="gene ID" value="ENSCSEG00000004087.1"/>
</dbReference>
<dbReference type="GO" id="GO:0030513">
    <property type="term" value="P:positive regulation of BMP signaling pathway"/>
    <property type="evidence" value="ECO:0007669"/>
    <property type="project" value="TreeGrafter"/>
</dbReference>
<dbReference type="InterPro" id="IPR001846">
    <property type="entry name" value="VWF_type-D"/>
</dbReference>
<evidence type="ECO:0000256" key="1">
    <source>
        <dbReference type="ARBA" id="ARBA00004613"/>
    </source>
</evidence>
<evidence type="ECO:0000256" key="3">
    <source>
        <dbReference type="ARBA" id="ARBA00022729"/>
    </source>
</evidence>
<name>A0A3P8USY2_CYNSE</name>
<dbReference type="SMART" id="SM00832">
    <property type="entry name" value="C8"/>
    <property type="match status" value="1"/>
</dbReference>
<keyword evidence="2" id="KW-0964">Secreted</keyword>
<dbReference type="InterPro" id="IPR014853">
    <property type="entry name" value="VWF/SSPO/ZAN-like_Cys-rich_dom"/>
</dbReference>
<reference evidence="5 6" key="1">
    <citation type="journal article" date="2014" name="Nat. Genet.">
        <title>Whole-genome sequence of a flatfish provides insights into ZW sex chromosome evolution and adaptation to a benthic lifestyle.</title>
        <authorList>
            <person name="Chen S."/>
            <person name="Zhang G."/>
            <person name="Shao C."/>
            <person name="Huang Q."/>
            <person name="Liu G."/>
            <person name="Zhang P."/>
            <person name="Song W."/>
            <person name="An N."/>
            <person name="Chalopin D."/>
            <person name="Volff J.N."/>
            <person name="Hong Y."/>
            <person name="Li Q."/>
            <person name="Sha Z."/>
            <person name="Zhou H."/>
            <person name="Xie M."/>
            <person name="Yu Q."/>
            <person name="Liu Y."/>
            <person name="Xiang H."/>
            <person name="Wang N."/>
            <person name="Wu K."/>
            <person name="Yang C."/>
            <person name="Zhou Q."/>
            <person name="Liao X."/>
            <person name="Yang L."/>
            <person name="Hu Q."/>
            <person name="Zhang J."/>
            <person name="Meng L."/>
            <person name="Jin L."/>
            <person name="Tian Y."/>
            <person name="Lian J."/>
            <person name="Yang J."/>
            <person name="Miao G."/>
            <person name="Liu S."/>
            <person name="Liang Z."/>
            <person name="Yan F."/>
            <person name="Li Y."/>
            <person name="Sun B."/>
            <person name="Zhang H."/>
            <person name="Zhang J."/>
            <person name="Zhu Y."/>
            <person name="Du M."/>
            <person name="Zhao Y."/>
            <person name="Schartl M."/>
            <person name="Tang Q."/>
            <person name="Wang J."/>
        </authorList>
    </citation>
    <scope>NUCLEOTIDE SEQUENCE</scope>
</reference>
<reference evidence="5" key="2">
    <citation type="submission" date="2025-08" db="UniProtKB">
        <authorList>
            <consortium name="Ensembl"/>
        </authorList>
    </citation>
    <scope>IDENTIFICATION</scope>
</reference>
<sequence>EGVSWTKEVIVFIAHIAVQLLQESVVKVDDRVVSLPYLNEPYIYIEQQANAILLNTNIGLKVQWTGRSHLKVSVPGSYKGQTCGLCGNFNNYHQDDLRMPSGHLSLSESDFGNSWRLDPCKDAGYQAKKGANARCKVIKSTVFMPCHHVVAPEPWFGACVYDMCACGANSDECLCDALEAYASQCRDAGVVLHWRSRSLCGK</sequence>
<evidence type="ECO:0000256" key="2">
    <source>
        <dbReference type="ARBA" id="ARBA00022525"/>
    </source>
</evidence>
<dbReference type="Pfam" id="PF00094">
    <property type="entry name" value="VWD"/>
    <property type="match status" value="1"/>
</dbReference>
<dbReference type="PROSITE" id="PS51233">
    <property type="entry name" value="VWFD"/>
    <property type="match status" value="1"/>
</dbReference>
<keyword evidence="3" id="KW-0732">Signal</keyword>
<dbReference type="InParanoid" id="A0A3P8USY2"/>